<name>A0A0J9C0Z2_9FIRM</name>
<dbReference type="Pfam" id="PF00528">
    <property type="entry name" value="BPD_transp_1"/>
    <property type="match status" value="1"/>
</dbReference>
<dbReference type="PATRIC" id="fig|742734.4.peg.3075"/>
<dbReference type="PANTHER" id="PTHR30193">
    <property type="entry name" value="ABC TRANSPORTER PERMEASE PROTEIN"/>
    <property type="match status" value="1"/>
</dbReference>
<protein>
    <recommendedName>
        <fullName evidence="8">ABC transmembrane type-1 domain-containing protein</fullName>
    </recommendedName>
</protein>
<comment type="similarity">
    <text evidence="7">Belongs to the binding-protein-dependent transport system permease family.</text>
</comment>
<keyword evidence="6 7" id="KW-0472">Membrane</keyword>
<reference evidence="9 10" key="1">
    <citation type="submission" date="2011-04" db="EMBL/GenBank/DDBJ databases">
        <title>The Genome Sequence of Clostridium citroniae WAL-19142.</title>
        <authorList>
            <consortium name="The Broad Institute Genome Sequencing Platform"/>
            <person name="Earl A."/>
            <person name="Ward D."/>
            <person name="Feldgarden M."/>
            <person name="Gevers D."/>
            <person name="Warren Y.A."/>
            <person name="Tyrrell K.L."/>
            <person name="Citron D.M."/>
            <person name="Goldstein E.J."/>
            <person name="Daigneault M."/>
            <person name="Allen-Vercoe E."/>
            <person name="Young S.K."/>
            <person name="Zeng Q."/>
            <person name="Gargeya S."/>
            <person name="Fitzgerald M."/>
            <person name="Haas B."/>
            <person name="Abouelleil A."/>
            <person name="Alvarado L."/>
            <person name="Arachchi H.M."/>
            <person name="Berlin A."/>
            <person name="Brown A."/>
            <person name="Chapman S.B."/>
            <person name="Chen Z."/>
            <person name="Dunbar C."/>
            <person name="Freedman E."/>
            <person name="Gearin G."/>
            <person name="Gellesch M."/>
            <person name="Goldberg J."/>
            <person name="Griggs A."/>
            <person name="Gujja S."/>
            <person name="Heilman E.R."/>
            <person name="Heiman D."/>
            <person name="Howarth C."/>
            <person name="Larson L."/>
            <person name="Lui A."/>
            <person name="MacDonald P.J."/>
            <person name="Mehta T."/>
            <person name="Montmayeur A."/>
            <person name="Murphy C."/>
            <person name="Neiman D."/>
            <person name="Pearson M."/>
            <person name="Priest M."/>
            <person name="Roberts A."/>
            <person name="Saif S."/>
            <person name="Shea T."/>
            <person name="Shenoy N."/>
            <person name="Sisk P."/>
            <person name="Stolte C."/>
            <person name="Sykes S."/>
            <person name="White J."/>
            <person name="Yandava C."/>
            <person name="Wortman J."/>
            <person name="Nusbaum C."/>
            <person name="Birren B."/>
        </authorList>
    </citation>
    <scope>NUCLEOTIDE SEQUENCE [LARGE SCALE GENOMIC DNA]</scope>
    <source>
        <strain evidence="9 10">WAL-19142</strain>
    </source>
</reference>
<dbReference type="GO" id="GO:0005886">
    <property type="term" value="C:plasma membrane"/>
    <property type="evidence" value="ECO:0007669"/>
    <property type="project" value="UniProtKB-SubCell"/>
</dbReference>
<dbReference type="CDD" id="cd06261">
    <property type="entry name" value="TM_PBP2"/>
    <property type="match status" value="1"/>
</dbReference>
<dbReference type="OrthoDB" id="9774308at2"/>
<accession>A0A0J9C0Z2</accession>
<feature type="transmembrane region" description="Helical" evidence="7">
    <location>
        <begin position="115"/>
        <end position="136"/>
    </location>
</feature>
<dbReference type="InterPro" id="IPR051393">
    <property type="entry name" value="ABC_transporter_permease"/>
</dbReference>
<comment type="caution">
    <text evidence="9">The sequence shown here is derived from an EMBL/GenBank/DDBJ whole genome shotgun (WGS) entry which is preliminary data.</text>
</comment>
<comment type="subcellular location">
    <subcellularLocation>
        <location evidence="1 7">Cell membrane</location>
        <topology evidence="1 7">Multi-pass membrane protein</topology>
    </subcellularLocation>
</comment>
<evidence type="ECO:0000313" key="10">
    <source>
        <dbReference type="Proteomes" id="UP000037392"/>
    </source>
</evidence>
<dbReference type="Proteomes" id="UP000037392">
    <property type="component" value="Unassembled WGS sequence"/>
</dbReference>
<evidence type="ECO:0000256" key="7">
    <source>
        <dbReference type="RuleBase" id="RU363032"/>
    </source>
</evidence>
<dbReference type="EMBL" id="ADLK01000022">
    <property type="protein sequence ID" value="KMW18768.1"/>
    <property type="molecule type" value="Genomic_DNA"/>
</dbReference>
<evidence type="ECO:0000256" key="6">
    <source>
        <dbReference type="ARBA" id="ARBA00023136"/>
    </source>
</evidence>
<keyword evidence="5 7" id="KW-1133">Transmembrane helix</keyword>
<dbReference type="InterPro" id="IPR035906">
    <property type="entry name" value="MetI-like_sf"/>
</dbReference>
<feature type="domain" description="ABC transmembrane type-1" evidence="8">
    <location>
        <begin position="77"/>
        <end position="292"/>
    </location>
</feature>
<evidence type="ECO:0000256" key="4">
    <source>
        <dbReference type="ARBA" id="ARBA00022692"/>
    </source>
</evidence>
<dbReference type="InterPro" id="IPR000515">
    <property type="entry name" value="MetI-like"/>
</dbReference>
<feature type="transmembrane region" description="Helical" evidence="7">
    <location>
        <begin position="156"/>
        <end position="175"/>
    </location>
</feature>
<evidence type="ECO:0000313" key="9">
    <source>
        <dbReference type="EMBL" id="KMW18768.1"/>
    </source>
</evidence>
<evidence type="ECO:0000256" key="2">
    <source>
        <dbReference type="ARBA" id="ARBA00022448"/>
    </source>
</evidence>
<sequence>MNQNKEIRGFRKILYSKKAAPYLFCLPFIISFLIFFLYPTINTVLMSFQKIEGFNNVKWIGLNNYKRLFNIHFYNALKSSTIYMVCMVSIMLILPITIATFLNSKILKFKNFFRSAIFVPTLTSVIVAGIAFRLMFGETEAGLFNSIILKLGGEIVAWKTGYVTGMIMMVTLAAWRELGINMVYCLSALQSIPEELYEAADIDGANAVQKFVFVTIPQVKPIIIYILTLTILNGYRMFTEGYVYWNETNPGDIGLTIVRYIYQQAFQRNDFGMGSAIGVVLLAIVLTVNMFQLNFFGLFKKEDA</sequence>
<dbReference type="PANTHER" id="PTHR30193:SF37">
    <property type="entry name" value="INNER MEMBRANE ABC TRANSPORTER PERMEASE PROTEIN YCJO"/>
    <property type="match status" value="1"/>
</dbReference>
<dbReference type="AlphaFoldDB" id="A0A0J9C0Z2"/>
<feature type="transmembrane region" description="Helical" evidence="7">
    <location>
        <begin position="20"/>
        <end position="38"/>
    </location>
</feature>
<dbReference type="GO" id="GO:0055085">
    <property type="term" value="P:transmembrane transport"/>
    <property type="evidence" value="ECO:0007669"/>
    <property type="project" value="InterPro"/>
</dbReference>
<organism evidence="9 10">
    <name type="scientific">[Clostridium] citroniae WAL-19142</name>
    <dbReference type="NCBI Taxonomy" id="742734"/>
    <lineage>
        <taxon>Bacteria</taxon>
        <taxon>Bacillati</taxon>
        <taxon>Bacillota</taxon>
        <taxon>Clostridia</taxon>
        <taxon>Lachnospirales</taxon>
        <taxon>Lachnospiraceae</taxon>
        <taxon>Enterocloster</taxon>
    </lineage>
</organism>
<evidence type="ECO:0000256" key="5">
    <source>
        <dbReference type="ARBA" id="ARBA00022989"/>
    </source>
</evidence>
<feature type="transmembrane region" description="Helical" evidence="7">
    <location>
        <begin position="276"/>
        <end position="299"/>
    </location>
</feature>
<dbReference type="PROSITE" id="PS50928">
    <property type="entry name" value="ABC_TM1"/>
    <property type="match status" value="1"/>
</dbReference>
<keyword evidence="4 7" id="KW-0812">Transmembrane</keyword>
<dbReference type="SUPFAM" id="SSF161098">
    <property type="entry name" value="MetI-like"/>
    <property type="match status" value="1"/>
</dbReference>
<evidence type="ECO:0000256" key="3">
    <source>
        <dbReference type="ARBA" id="ARBA00022475"/>
    </source>
</evidence>
<gene>
    <name evidence="9" type="ORF">HMPREF9470_02872</name>
</gene>
<keyword evidence="2 7" id="KW-0813">Transport</keyword>
<feature type="transmembrane region" description="Helical" evidence="7">
    <location>
        <begin position="222"/>
        <end position="238"/>
    </location>
</feature>
<proteinExistence type="inferred from homology"/>
<feature type="transmembrane region" description="Helical" evidence="7">
    <location>
        <begin position="82"/>
        <end position="103"/>
    </location>
</feature>
<dbReference type="RefSeq" id="WP_007865211.1">
    <property type="nucleotide sequence ID" value="NZ_KQ235878.1"/>
</dbReference>
<dbReference type="GeneID" id="93163364"/>
<dbReference type="Gene3D" id="1.10.3720.10">
    <property type="entry name" value="MetI-like"/>
    <property type="match status" value="1"/>
</dbReference>
<evidence type="ECO:0000259" key="8">
    <source>
        <dbReference type="PROSITE" id="PS50928"/>
    </source>
</evidence>
<keyword evidence="3" id="KW-1003">Cell membrane</keyword>
<evidence type="ECO:0000256" key="1">
    <source>
        <dbReference type="ARBA" id="ARBA00004651"/>
    </source>
</evidence>